<organism evidence="1 2">
    <name type="scientific">Actinopolyspora xinjiangensis</name>
    <dbReference type="NCBI Taxonomy" id="405564"/>
    <lineage>
        <taxon>Bacteria</taxon>
        <taxon>Bacillati</taxon>
        <taxon>Actinomycetota</taxon>
        <taxon>Actinomycetes</taxon>
        <taxon>Actinopolysporales</taxon>
        <taxon>Actinopolysporaceae</taxon>
        <taxon>Actinopolyspora</taxon>
    </lineage>
</organism>
<dbReference type="STRING" id="405564.SAMN04487905_103283"/>
<reference evidence="2" key="1">
    <citation type="submission" date="2016-10" db="EMBL/GenBank/DDBJ databases">
        <authorList>
            <person name="Varghese N."/>
            <person name="Submissions S."/>
        </authorList>
    </citation>
    <scope>NUCLEOTIDE SEQUENCE [LARGE SCALE GENOMIC DNA]</scope>
    <source>
        <strain evidence="2">DSM 46732</strain>
    </source>
</reference>
<keyword evidence="2" id="KW-1185">Reference proteome</keyword>
<name>A0A1H0RZG3_9ACTN</name>
<dbReference type="Proteomes" id="UP000199497">
    <property type="component" value="Unassembled WGS sequence"/>
</dbReference>
<accession>A0A1H0RZG3</accession>
<evidence type="ECO:0000313" key="2">
    <source>
        <dbReference type="Proteomes" id="UP000199497"/>
    </source>
</evidence>
<dbReference type="AlphaFoldDB" id="A0A1H0RZG3"/>
<evidence type="ECO:0000313" key="1">
    <source>
        <dbReference type="EMBL" id="SDP34406.1"/>
    </source>
</evidence>
<dbReference type="EMBL" id="FNJR01000003">
    <property type="protein sequence ID" value="SDP34406.1"/>
    <property type="molecule type" value="Genomic_DNA"/>
</dbReference>
<proteinExistence type="predicted"/>
<gene>
    <name evidence="1" type="ORF">SAMN04487905_103283</name>
</gene>
<protein>
    <submittedName>
        <fullName evidence="1">Uncharacterized protein</fullName>
    </submittedName>
</protein>
<sequence>MFDRSGRPARALPLTGVETRFRAVRQSELGTLPHEAHVLSNAMRAPEHGTRLIRTSLTCAPARAHTGL</sequence>